<sequence>MVKCKIPVNKSGKHYEELVIVSHKEMLTIAKYDGDERIEVKTKDIPRLIDALIFIDTQENKFAE</sequence>
<gene>
    <name evidence="1" type="ORF">METZ01_LOCUS200523</name>
</gene>
<name>A0A382EB81_9ZZZZ</name>
<dbReference type="EMBL" id="UINC01043518">
    <property type="protein sequence ID" value="SVB47669.1"/>
    <property type="molecule type" value="Genomic_DNA"/>
</dbReference>
<proteinExistence type="predicted"/>
<organism evidence="1">
    <name type="scientific">marine metagenome</name>
    <dbReference type="NCBI Taxonomy" id="408172"/>
    <lineage>
        <taxon>unclassified sequences</taxon>
        <taxon>metagenomes</taxon>
        <taxon>ecological metagenomes</taxon>
    </lineage>
</organism>
<dbReference type="AlphaFoldDB" id="A0A382EB81"/>
<evidence type="ECO:0000313" key="1">
    <source>
        <dbReference type="EMBL" id="SVB47669.1"/>
    </source>
</evidence>
<accession>A0A382EB81</accession>
<protein>
    <submittedName>
        <fullName evidence="1">Uncharacterized protein</fullName>
    </submittedName>
</protein>
<reference evidence="1" key="1">
    <citation type="submission" date="2018-05" db="EMBL/GenBank/DDBJ databases">
        <authorList>
            <person name="Lanie J.A."/>
            <person name="Ng W.-L."/>
            <person name="Kazmierczak K.M."/>
            <person name="Andrzejewski T.M."/>
            <person name="Davidsen T.M."/>
            <person name="Wayne K.J."/>
            <person name="Tettelin H."/>
            <person name="Glass J.I."/>
            <person name="Rusch D."/>
            <person name="Podicherti R."/>
            <person name="Tsui H.-C.T."/>
            <person name="Winkler M.E."/>
        </authorList>
    </citation>
    <scope>NUCLEOTIDE SEQUENCE</scope>
</reference>